<reference evidence="1" key="2">
    <citation type="journal article" date="2015" name="Fish Shellfish Immunol.">
        <title>Early steps in the European eel (Anguilla anguilla)-Vibrio vulnificus interaction in the gills: Role of the RtxA13 toxin.</title>
        <authorList>
            <person name="Callol A."/>
            <person name="Pajuelo D."/>
            <person name="Ebbesson L."/>
            <person name="Teles M."/>
            <person name="MacKenzie S."/>
            <person name="Amaro C."/>
        </authorList>
    </citation>
    <scope>NUCLEOTIDE SEQUENCE</scope>
</reference>
<accession>A0A0E9VVN8</accession>
<reference evidence="1" key="1">
    <citation type="submission" date="2014-11" db="EMBL/GenBank/DDBJ databases">
        <authorList>
            <person name="Amaro Gonzalez C."/>
        </authorList>
    </citation>
    <scope>NUCLEOTIDE SEQUENCE</scope>
</reference>
<evidence type="ECO:0000313" key="1">
    <source>
        <dbReference type="EMBL" id="JAH81370.1"/>
    </source>
</evidence>
<protein>
    <submittedName>
        <fullName evidence="1">Uncharacterized protein</fullName>
    </submittedName>
</protein>
<dbReference type="AlphaFoldDB" id="A0A0E9VVN8"/>
<name>A0A0E9VVN8_ANGAN</name>
<organism evidence="1">
    <name type="scientific">Anguilla anguilla</name>
    <name type="common">European freshwater eel</name>
    <name type="synonym">Muraena anguilla</name>
    <dbReference type="NCBI Taxonomy" id="7936"/>
    <lineage>
        <taxon>Eukaryota</taxon>
        <taxon>Metazoa</taxon>
        <taxon>Chordata</taxon>
        <taxon>Craniata</taxon>
        <taxon>Vertebrata</taxon>
        <taxon>Euteleostomi</taxon>
        <taxon>Actinopterygii</taxon>
        <taxon>Neopterygii</taxon>
        <taxon>Teleostei</taxon>
        <taxon>Anguilliformes</taxon>
        <taxon>Anguillidae</taxon>
        <taxon>Anguilla</taxon>
    </lineage>
</organism>
<dbReference type="EMBL" id="GBXM01027207">
    <property type="protein sequence ID" value="JAH81370.1"/>
    <property type="molecule type" value="Transcribed_RNA"/>
</dbReference>
<sequence length="44" mass="5264">MEIVKNIFKLFWTTIGIENNIFPKWAKFSLFLFPAVCWNVWGIT</sequence>
<proteinExistence type="predicted"/>